<dbReference type="PROSITE" id="PS50026">
    <property type="entry name" value="EGF_3"/>
    <property type="match status" value="1"/>
</dbReference>
<dbReference type="Proteomes" id="UP000662747">
    <property type="component" value="Chromosome"/>
</dbReference>
<reference evidence="3 4" key="1">
    <citation type="submission" date="2021-02" db="EMBL/GenBank/DDBJ databases">
        <title>De Novo genome assembly of isolated myxobacteria.</title>
        <authorList>
            <person name="Stevens D.C."/>
        </authorList>
    </citation>
    <scope>NUCLEOTIDE SEQUENCE [LARGE SCALE GENOMIC DNA]</scope>
    <source>
        <strain evidence="4">SCPEA02</strain>
    </source>
</reference>
<evidence type="ECO:0000313" key="4">
    <source>
        <dbReference type="Proteomes" id="UP000662747"/>
    </source>
</evidence>
<gene>
    <name evidence="3" type="ORF">JY651_37675</name>
</gene>
<feature type="domain" description="EGF-like" evidence="2">
    <location>
        <begin position="275"/>
        <end position="305"/>
    </location>
</feature>
<dbReference type="InterPro" id="IPR000742">
    <property type="entry name" value="EGF"/>
</dbReference>
<organism evidence="3 4">
    <name type="scientific">Pyxidicoccus parkwayensis</name>
    <dbReference type="NCBI Taxonomy" id="2813578"/>
    <lineage>
        <taxon>Bacteria</taxon>
        <taxon>Pseudomonadati</taxon>
        <taxon>Myxococcota</taxon>
        <taxon>Myxococcia</taxon>
        <taxon>Myxococcales</taxon>
        <taxon>Cystobacterineae</taxon>
        <taxon>Myxococcaceae</taxon>
        <taxon>Pyxidicoccus</taxon>
    </lineage>
</organism>
<name>A0ABX7NPY6_9BACT</name>
<feature type="region of interest" description="Disordered" evidence="1">
    <location>
        <begin position="74"/>
        <end position="97"/>
    </location>
</feature>
<dbReference type="EMBL" id="CP071090">
    <property type="protein sequence ID" value="QSQ20912.1"/>
    <property type="molecule type" value="Genomic_DNA"/>
</dbReference>
<evidence type="ECO:0000313" key="3">
    <source>
        <dbReference type="EMBL" id="QSQ20912.1"/>
    </source>
</evidence>
<evidence type="ECO:0000259" key="2">
    <source>
        <dbReference type="PROSITE" id="PS50026"/>
    </source>
</evidence>
<keyword evidence="4" id="KW-1185">Reference proteome</keyword>
<evidence type="ECO:0000256" key="1">
    <source>
        <dbReference type="SAM" id="MobiDB-lite"/>
    </source>
</evidence>
<proteinExistence type="predicted"/>
<protein>
    <recommendedName>
        <fullName evidence="2">EGF-like domain-containing protein</fullName>
    </recommendedName>
</protein>
<accession>A0ABX7NPY6</accession>
<dbReference type="RefSeq" id="WP_206722492.1">
    <property type="nucleotide sequence ID" value="NZ_CP071090.1"/>
</dbReference>
<sequence length="385" mass="39492">MAVTVLSYFLVMSFAAERPAACDQAEPQACVPHVSEAPPSAEPPPATSVTVAYQAAGTGGAGAVVDHASTDLHVAARKPDQVRSSSAPVSSEGDDASEEVATLLDGRKGPRPSNLMNCQFDGGTFRCGECTTDSDCPAGQGCVIDYGKGTFTCAASECEDDSHCFPGSVCRVAAGGAPGPVIRRCLQTGVRLLGEPCSRLPATRDEACEEGLLCINHHCGTPCTPGEAGTCPDGYTCEESPSGAACLPDCRKLGCSSDKQCAPLNGGAFQCLDLVVDECSDEKPCAGGAQCIVRGRGGRAGRFCAAACDSWKVESCGGNQVCGIGGPTGSACYAKCDPQDLDTCPQGWLCTTVTEDLQTWGCLPDFMSGAPSTPHPRTRAMAPSP</sequence>